<keyword evidence="2" id="KW-1185">Reference proteome</keyword>
<dbReference type="EMBL" id="JWZT01003913">
    <property type="protein sequence ID" value="KII65264.1"/>
    <property type="molecule type" value="Genomic_DNA"/>
</dbReference>
<dbReference type="Proteomes" id="UP000031668">
    <property type="component" value="Unassembled WGS sequence"/>
</dbReference>
<proteinExistence type="predicted"/>
<name>A0A0C2IIU4_THEKT</name>
<comment type="caution">
    <text evidence="1">The sequence shown here is derived from an EMBL/GenBank/DDBJ whole genome shotgun (WGS) entry which is preliminary data.</text>
</comment>
<evidence type="ECO:0000313" key="2">
    <source>
        <dbReference type="Proteomes" id="UP000031668"/>
    </source>
</evidence>
<dbReference type="AlphaFoldDB" id="A0A0C2IIU4"/>
<reference evidence="1 2" key="1">
    <citation type="journal article" date="2014" name="Genome Biol. Evol.">
        <title>The genome of the myxosporean Thelohanellus kitauei shows adaptations to nutrient acquisition within its fish host.</title>
        <authorList>
            <person name="Yang Y."/>
            <person name="Xiong J."/>
            <person name="Zhou Z."/>
            <person name="Huo F."/>
            <person name="Miao W."/>
            <person name="Ran C."/>
            <person name="Liu Y."/>
            <person name="Zhang J."/>
            <person name="Feng J."/>
            <person name="Wang M."/>
            <person name="Wang M."/>
            <person name="Wang L."/>
            <person name="Yao B."/>
        </authorList>
    </citation>
    <scope>NUCLEOTIDE SEQUENCE [LARGE SCALE GENOMIC DNA]</scope>
    <source>
        <strain evidence="1">Wuqing</strain>
    </source>
</reference>
<evidence type="ECO:0000313" key="1">
    <source>
        <dbReference type="EMBL" id="KII65264.1"/>
    </source>
</evidence>
<sequence length="186" mass="20636">MSTVPENSIRHNSALYMLQNVEVRPPSIRWSAIQATAVCFRNFKTGSTIHPSKSFPSRKSSISYFIGYPDCVSPGSCVGGESLYRVQWVRELQFHIIIFHRIPLQVALNHLSKDLLLSKEIKSSFNGVNESFSMTSLLNYPCNGAELIMLFIDAPTGALPAPATSETLENNCAYYISNTVLWIAGS</sequence>
<accession>A0A0C2IIU4</accession>
<protein>
    <submittedName>
        <fullName evidence="1">Uncharacterized protein</fullName>
    </submittedName>
</protein>
<gene>
    <name evidence="1" type="ORF">RF11_15546</name>
</gene>
<organism evidence="1 2">
    <name type="scientific">Thelohanellus kitauei</name>
    <name type="common">Myxosporean</name>
    <dbReference type="NCBI Taxonomy" id="669202"/>
    <lineage>
        <taxon>Eukaryota</taxon>
        <taxon>Metazoa</taxon>
        <taxon>Cnidaria</taxon>
        <taxon>Myxozoa</taxon>
        <taxon>Myxosporea</taxon>
        <taxon>Bivalvulida</taxon>
        <taxon>Platysporina</taxon>
        <taxon>Myxobolidae</taxon>
        <taxon>Thelohanellus</taxon>
    </lineage>
</organism>